<feature type="region of interest" description="Disordered" evidence="1">
    <location>
        <begin position="278"/>
        <end position="302"/>
    </location>
</feature>
<protein>
    <submittedName>
        <fullName evidence="2">Uncharacterized protein</fullName>
    </submittedName>
</protein>
<dbReference type="PANTHER" id="PTHR34968:SF1">
    <property type="entry name" value="AUGMIN SUBUNIT 5"/>
    <property type="match status" value="1"/>
</dbReference>
<evidence type="ECO:0000313" key="2">
    <source>
        <dbReference type="EMBL" id="CAE0497511.1"/>
    </source>
</evidence>
<feature type="region of interest" description="Disordered" evidence="1">
    <location>
        <begin position="54"/>
        <end position="73"/>
    </location>
</feature>
<dbReference type="InterPro" id="IPR044706">
    <property type="entry name" value="AUG5_plant"/>
</dbReference>
<reference evidence="2" key="1">
    <citation type="submission" date="2021-01" db="EMBL/GenBank/DDBJ databases">
        <authorList>
            <person name="Corre E."/>
            <person name="Pelletier E."/>
            <person name="Niang G."/>
            <person name="Scheremetjew M."/>
            <person name="Finn R."/>
            <person name="Kale V."/>
            <person name="Holt S."/>
            <person name="Cochrane G."/>
            <person name="Meng A."/>
            <person name="Brown T."/>
            <person name="Cohen L."/>
        </authorList>
    </citation>
    <scope>NUCLEOTIDE SEQUENCE</scope>
    <source>
        <strain evidence="2">CCMP1320</strain>
    </source>
</reference>
<organism evidence="2">
    <name type="scientific">Dunaliella tertiolecta</name>
    <name type="common">Green alga</name>
    <dbReference type="NCBI Taxonomy" id="3047"/>
    <lineage>
        <taxon>Eukaryota</taxon>
        <taxon>Viridiplantae</taxon>
        <taxon>Chlorophyta</taxon>
        <taxon>core chlorophytes</taxon>
        <taxon>Chlorophyceae</taxon>
        <taxon>CS clade</taxon>
        <taxon>Chlamydomonadales</taxon>
        <taxon>Dunaliellaceae</taxon>
        <taxon>Dunaliella</taxon>
    </lineage>
</organism>
<evidence type="ECO:0000256" key="1">
    <source>
        <dbReference type="SAM" id="MobiDB-lite"/>
    </source>
</evidence>
<feature type="compositionally biased region" description="Low complexity" evidence="1">
    <location>
        <begin position="278"/>
        <end position="288"/>
    </location>
</feature>
<accession>A0A7S3VNS8</accession>
<dbReference type="AlphaFoldDB" id="A0A7S3VNS8"/>
<dbReference type="GO" id="GO:0051225">
    <property type="term" value="P:spindle assembly"/>
    <property type="evidence" value="ECO:0007669"/>
    <property type="project" value="InterPro"/>
</dbReference>
<dbReference type="GO" id="GO:0005876">
    <property type="term" value="C:spindle microtubule"/>
    <property type="evidence" value="ECO:0007669"/>
    <property type="project" value="InterPro"/>
</dbReference>
<name>A0A7S3VNS8_DUNTE</name>
<sequence length="695" mass="76395">MFSMEEELVRWLRSLGYKANDTVLTRSGAAKLVKGSNRPVWEFLMAHARPAAEAQQIREDAQAARQGGFNDAQEVKEAKQRARLRAERRQQQEQNRAMQEMLNRQAAHLQARLAETVSEQGKRESSQQEAHAVGAQINAAACYRERMLKAMAALRQIQASLVQAATEAKGWATSLQAQAAKAPPGQKRLGDTDNMLRVAQACASVQAELQTRSLMAMQQGDLRGASTDRSGTILLAPPSNSRELQDLRASPTSPLITLDAIIQVMQQSIHSIKEKCAAASPASGAGPESEWDAAPSSRGPNPQLLLRQRQQAHVDKFFATEDILNQVDDIVQLIRGHRKAAEPLLAWPYNHLRLQEAWLLAELSMLQSELGRLNEELVGRHRAEAALQDQWRNVYEASCYSQQAHGLLERLIKENRDMTVRWEEDAAGHQAWCKGTLSDSAEATALTCRLGMDVVQSELRAAGQLNLAACPPCLPSLMEAGASERGRAAAFAHHHRRGSSLQQLQQQQQATVLFSYSRALPVAVSERSSGLSSARQKPTRPPRGGPLPLVLQAACLGDTLAPLRCPATVLCSTADCVDALKLMRTWLRKCQPWLSTSAQQAQARLDNLEPLQQQVMQLIHPPSDPRLAVVKKYVATAQGMQTYAQKRVGRALSDWKNLPAVHLLPDVQYAGLCAAEWLSAIQALLASIREAQGIS</sequence>
<gene>
    <name evidence="2" type="ORF">DTER00134_LOCUS12584</name>
</gene>
<dbReference type="Pfam" id="PF14817">
    <property type="entry name" value="HAUS5"/>
    <property type="match status" value="1"/>
</dbReference>
<dbReference type="GO" id="GO:0070652">
    <property type="term" value="C:HAUS complex"/>
    <property type="evidence" value="ECO:0007669"/>
    <property type="project" value="InterPro"/>
</dbReference>
<dbReference type="EMBL" id="HBIP01021101">
    <property type="protein sequence ID" value="CAE0497511.1"/>
    <property type="molecule type" value="Transcribed_RNA"/>
</dbReference>
<dbReference type="InterPro" id="IPR029131">
    <property type="entry name" value="HAUS5"/>
</dbReference>
<dbReference type="PANTHER" id="PTHR34968">
    <property type="entry name" value="AUGMIN SUBUNIT 5"/>
    <property type="match status" value="1"/>
</dbReference>
<proteinExistence type="predicted"/>